<dbReference type="InterPro" id="IPR003462">
    <property type="entry name" value="ODC_Mu_crystall"/>
</dbReference>
<evidence type="ECO:0000313" key="1">
    <source>
        <dbReference type="EMBL" id="GCE83439.1"/>
    </source>
</evidence>
<dbReference type="Gene3D" id="3.40.50.720">
    <property type="entry name" value="NAD(P)-binding Rossmann-like Domain"/>
    <property type="match status" value="1"/>
</dbReference>
<dbReference type="PIRSF" id="PIRSF001439">
    <property type="entry name" value="CryM"/>
    <property type="match status" value="1"/>
</dbReference>
<dbReference type="NCBIfam" id="NF005603">
    <property type="entry name" value="PRK07340.1"/>
    <property type="match status" value="1"/>
</dbReference>
<protein>
    <submittedName>
        <fullName evidence="1">Ornithine cyclodeaminase</fullName>
    </submittedName>
</protein>
<dbReference type="PANTHER" id="PTHR13812:SF19">
    <property type="entry name" value="KETIMINE REDUCTASE MU-CRYSTALLIN"/>
    <property type="match status" value="1"/>
</dbReference>
<reference evidence="2" key="1">
    <citation type="submission" date="2017-01" db="EMBL/GenBank/DDBJ databases">
        <title>Komagataeibacter sp. MSKU9 whole genome sequencing project.</title>
        <authorList>
            <person name="Matsutani M."/>
            <person name="Naloka K."/>
            <person name="Theeragool G."/>
            <person name="Yakushi T."/>
            <person name="Matsushita K."/>
        </authorList>
    </citation>
    <scope>NUCLEOTIDE SEQUENCE [LARGE SCALE GENOMIC DNA]</scope>
    <source>
        <strain evidence="2">MSKU9</strain>
    </source>
</reference>
<sequence length="303" mass="32529">MGMKIYSDQETRDFLPFSPLVNALALAMQELERGQIQCPERTTVRTHDHAGALMTMPSVGRDIMVTKLLTLFGNNPALGLPTIQGQVICAEARTGRFLFTLDGPTVTMRRTAAVSMLGIRTLARGPVRRVLVIGTGTQALAHLQALCALYPGITVVIRGRTLQRALDFCTLHQTPALTLRPEGTQEEPFDVIITVTASTSVIYNEPARADCLIIGVGAYRTDMVEIGPDTIAGSALYVDDAIGAPVEAGDLYQAGVDWNDVHSLSRALDDGPPADGRPAFFKSVGCSAWDLAACRVARLHGAE</sequence>
<dbReference type="Proteomes" id="UP000315095">
    <property type="component" value="Unassembled WGS sequence"/>
</dbReference>
<evidence type="ECO:0000313" key="2">
    <source>
        <dbReference type="Proteomes" id="UP000315095"/>
    </source>
</evidence>
<dbReference type="Pfam" id="PF02423">
    <property type="entry name" value="OCD_Mu_crystall"/>
    <property type="match status" value="1"/>
</dbReference>
<dbReference type="EMBL" id="BDLU01000032">
    <property type="protein sequence ID" value="GCE83439.1"/>
    <property type="molecule type" value="Genomic_DNA"/>
</dbReference>
<dbReference type="SUPFAM" id="SSF51735">
    <property type="entry name" value="NAD(P)-binding Rossmann-fold domains"/>
    <property type="match status" value="1"/>
</dbReference>
<name>A0A4P5P2V3_9PROT</name>
<accession>A0A4P5P2V3</accession>
<accession>A0A4P5NPN1</accession>
<proteinExistence type="predicted"/>
<dbReference type="GO" id="GO:0005737">
    <property type="term" value="C:cytoplasm"/>
    <property type="evidence" value="ECO:0007669"/>
    <property type="project" value="TreeGrafter"/>
</dbReference>
<dbReference type="InterPro" id="IPR036291">
    <property type="entry name" value="NAD(P)-bd_dom_sf"/>
</dbReference>
<dbReference type="PANTHER" id="PTHR13812">
    <property type="entry name" value="KETIMINE REDUCTASE MU-CRYSTALLIN"/>
    <property type="match status" value="1"/>
</dbReference>
<keyword evidence="2" id="KW-1185">Reference proteome</keyword>
<organism evidence="1 2">
    <name type="scientific">Komagataeibacter diospyri</name>
    <dbReference type="NCBI Taxonomy" id="1932662"/>
    <lineage>
        <taxon>Bacteria</taxon>
        <taxon>Pseudomonadati</taxon>
        <taxon>Pseudomonadota</taxon>
        <taxon>Alphaproteobacteria</taxon>
        <taxon>Acetobacterales</taxon>
        <taxon>Acetobacteraceae</taxon>
        <taxon>Komagataeibacter</taxon>
    </lineage>
</organism>
<dbReference type="InterPro" id="IPR023401">
    <property type="entry name" value="ODC_N"/>
</dbReference>
<gene>
    <name evidence="1" type="ORF">MSKU9_1580</name>
</gene>
<dbReference type="Gene3D" id="3.30.1780.10">
    <property type="entry name" value="ornithine cyclodeaminase, domain 1"/>
    <property type="match status" value="1"/>
</dbReference>
<dbReference type="AlphaFoldDB" id="A0A4P5P2V3"/>
<comment type="caution">
    <text evidence="1">The sequence shown here is derived from an EMBL/GenBank/DDBJ whole genome shotgun (WGS) entry which is preliminary data.</text>
</comment>